<dbReference type="Proteomes" id="UP000464657">
    <property type="component" value="Chromosome"/>
</dbReference>
<protein>
    <submittedName>
        <fullName evidence="3">Muramidase-2</fullName>
        <ecNumber evidence="3">3.2.1.17</ecNumber>
    </submittedName>
</protein>
<name>A0A7L4ZQN4_9FLAO</name>
<keyword evidence="1" id="KW-0732">Signal</keyword>
<dbReference type="InterPro" id="IPR028082">
    <property type="entry name" value="Peripla_BP_I"/>
</dbReference>
<dbReference type="PANTHER" id="PTHR33734">
    <property type="entry name" value="LYSM DOMAIN-CONTAINING GPI-ANCHORED PROTEIN 2"/>
    <property type="match status" value="1"/>
</dbReference>
<feature type="domain" description="LysM" evidence="2">
    <location>
        <begin position="24"/>
        <end position="74"/>
    </location>
</feature>
<dbReference type="EC" id="3.2.1.17" evidence="3"/>
<evidence type="ECO:0000313" key="4">
    <source>
        <dbReference type="Proteomes" id="UP000464657"/>
    </source>
</evidence>
<keyword evidence="3" id="KW-0378">Hydrolase</keyword>
<dbReference type="Gene3D" id="3.40.50.2300">
    <property type="match status" value="1"/>
</dbReference>
<keyword evidence="3" id="KW-0326">Glycosidase</keyword>
<keyword evidence="4" id="KW-1185">Reference proteome</keyword>
<dbReference type="AlphaFoldDB" id="A0A7L4ZQN4"/>
<dbReference type="CDD" id="cd00118">
    <property type="entry name" value="LysM"/>
    <property type="match status" value="4"/>
</dbReference>
<dbReference type="GO" id="GO:0008932">
    <property type="term" value="F:lytic endotransglycosylase activity"/>
    <property type="evidence" value="ECO:0007669"/>
    <property type="project" value="TreeGrafter"/>
</dbReference>
<dbReference type="KEGG" id="kan:IMCC3317_42310"/>
<feature type="domain" description="LysM" evidence="2">
    <location>
        <begin position="83"/>
        <end position="127"/>
    </location>
</feature>
<sequence>MKKFLGFFLAIVLTGCSATAQQYKSHTVARGETVESIADKYNVSVDDIIKLNPETRRGVRKNNVLVIPSKSIKVSKDVEVTFINHKVRRKETLYSISKKYGIAIDDIKKFNEKVAKNGLKRGDRIAIPVFNTKKDEVVEVVSGTDEEETKNEEASFEIYTVKAKETKWGIAHSYGLTIEELEDLNPEIKDGLKIGQEIKLPIRTDKPQVASTEKYVFYDVKPKQTLYTLTRKFGVSEEELILLNPALKDGLKAGMVLKLPIAETENLEVIGAVIVDRFNFLENASTENVSNIVIMLPFKLNEMNMDSVSQTKDKLKNDRLLNYATEFYTGSLMALDSMKQLGFSVNVKILDNQGNKVATRRLVQSNDFSNVNAVIGPILDSNVEIVAAELKSDGIPVISPLSSIEVKHRNVYQSVPTKKILEETMLAFITEKGQNKNVIIIASNSHAAIKARLQSALPNASVFNPEKGNYIQPTKILPLLKKDEENWVILETDDLSLIANVTSVLNSYTTSEKRKIVLLTTNKSDSYDNHSNVYNSHLANLSFHYPSIDKPSSLDNIFVKNYERTYNISPSTIATRGFDITFDVLLRLAYDKDLAKSVRSGAITNYVENRFEYDKKLFGGFFNKGVYIVMYDGLEIKKAN</sequence>
<dbReference type="PROSITE" id="PS51782">
    <property type="entry name" value="LYSM"/>
    <property type="match status" value="4"/>
</dbReference>
<dbReference type="InterPro" id="IPR036779">
    <property type="entry name" value="LysM_dom_sf"/>
</dbReference>
<organism evidence="3 4">
    <name type="scientific">Kordia antarctica</name>
    <dbReference type="NCBI Taxonomy" id="1218801"/>
    <lineage>
        <taxon>Bacteria</taxon>
        <taxon>Pseudomonadati</taxon>
        <taxon>Bacteroidota</taxon>
        <taxon>Flavobacteriia</taxon>
        <taxon>Flavobacteriales</taxon>
        <taxon>Flavobacteriaceae</taxon>
        <taxon>Kordia</taxon>
    </lineage>
</organism>
<dbReference type="SUPFAM" id="SSF53822">
    <property type="entry name" value="Periplasmic binding protein-like I"/>
    <property type="match status" value="1"/>
</dbReference>
<dbReference type="EMBL" id="CP019288">
    <property type="protein sequence ID" value="QHI38831.1"/>
    <property type="molecule type" value="Genomic_DNA"/>
</dbReference>
<dbReference type="CDD" id="cd06268">
    <property type="entry name" value="PBP1_ABC_transporter_LIVBP-like"/>
    <property type="match status" value="1"/>
</dbReference>
<evidence type="ECO:0000256" key="1">
    <source>
        <dbReference type="SAM" id="SignalP"/>
    </source>
</evidence>
<evidence type="ECO:0000313" key="3">
    <source>
        <dbReference type="EMBL" id="QHI38831.1"/>
    </source>
</evidence>
<feature type="domain" description="LysM" evidence="2">
    <location>
        <begin position="216"/>
        <end position="259"/>
    </location>
</feature>
<proteinExistence type="predicted"/>
<dbReference type="Pfam" id="PF01476">
    <property type="entry name" value="LysM"/>
    <property type="match status" value="4"/>
</dbReference>
<feature type="signal peptide" evidence="1">
    <location>
        <begin position="1"/>
        <end position="20"/>
    </location>
</feature>
<reference evidence="3 4" key="1">
    <citation type="journal article" date="2013" name="Int. J. Syst. Evol. Microbiol.">
        <title>Kordia antarctica sp. nov., isolated from Antarctic seawater.</title>
        <authorList>
            <person name="Baek K."/>
            <person name="Choi A."/>
            <person name="Kang I."/>
            <person name="Lee K."/>
            <person name="Cho J.C."/>
        </authorList>
    </citation>
    <scope>NUCLEOTIDE SEQUENCE [LARGE SCALE GENOMIC DNA]</scope>
    <source>
        <strain evidence="3 4">IMCC3317</strain>
    </source>
</reference>
<gene>
    <name evidence="3" type="ORF">IMCC3317_42310</name>
</gene>
<feature type="domain" description="LysM" evidence="2">
    <location>
        <begin position="157"/>
        <end position="200"/>
    </location>
</feature>
<dbReference type="PROSITE" id="PS51257">
    <property type="entry name" value="PROKAR_LIPOPROTEIN"/>
    <property type="match status" value="1"/>
</dbReference>
<dbReference type="PANTHER" id="PTHR33734:SF22">
    <property type="entry name" value="MEMBRANE-BOUND LYTIC MUREIN TRANSGLYCOSYLASE D"/>
    <property type="match status" value="1"/>
</dbReference>
<dbReference type="OrthoDB" id="2149800at2"/>
<dbReference type="SMART" id="SM00257">
    <property type="entry name" value="LysM"/>
    <property type="match status" value="4"/>
</dbReference>
<evidence type="ECO:0000259" key="2">
    <source>
        <dbReference type="PROSITE" id="PS51782"/>
    </source>
</evidence>
<dbReference type="RefSeq" id="WP_160131358.1">
    <property type="nucleotide sequence ID" value="NZ_CP019288.1"/>
</dbReference>
<dbReference type="InterPro" id="IPR018392">
    <property type="entry name" value="LysM"/>
</dbReference>
<dbReference type="GO" id="GO:0003796">
    <property type="term" value="F:lysozyme activity"/>
    <property type="evidence" value="ECO:0007669"/>
    <property type="project" value="UniProtKB-EC"/>
</dbReference>
<dbReference type="Gene3D" id="3.10.350.10">
    <property type="entry name" value="LysM domain"/>
    <property type="match status" value="4"/>
</dbReference>
<dbReference type="SUPFAM" id="SSF54106">
    <property type="entry name" value="LysM domain"/>
    <property type="match status" value="4"/>
</dbReference>
<feature type="chain" id="PRO_5029913471" evidence="1">
    <location>
        <begin position="21"/>
        <end position="640"/>
    </location>
</feature>
<accession>A0A7L4ZQN4</accession>